<keyword evidence="2 5" id="KW-0689">Ribosomal protein</keyword>
<evidence type="ECO:0000256" key="3">
    <source>
        <dbReference type="ARBA" id="ARBA00023274"/>
    </source>
</evidence>
<dbReference type="NCBIfam" id="TIGR00012">
    <property type="entry name" value="L29"/>
    <property type="match status" value="1"/>
</dbReference>
<dbReference type="CDD" id="cd00427">
    <property type="entry name" value="Ribosomal_L29_HIP"/>
    <property type="match status" value="1"/>
</dbReference>
<keyword evidence="7" id="KW-1185">Reference proteome</keyword>
<dbReference type="GO" id="GO:0006412">
    <property type="term" value="P:translation"/>
    <property type="evidence" value="ECO:0007669"/>
    <property type="project" value="UniProtKB-UniRule"/>
</dbReference>
<accession>A0AAP2RC07</accession>
<dbReference type="InterPro" id="IPR018254">
    <property type="entry name" value="Ribosomal_uL29_CS"/>
</dbReference>
<organism evidence="6 7">
    <name type="scientific">Methanooceanicella nereidis</name>
    <dbReference type="NCBI Taxonomy" id="2052831"/>
    <lineage>
        <taxon>Archaea</taxon>
        <taxon>Methanobacteriati</taxon>
        <taxon>Methanobacteriota</taxon>
        <taxon>Stenosarchaea group</taxon>
        <taxon>Methanomicrobia</taxon>
        <taxon>Methanocellales</taxon>
        <taxon>Methanocellaceae</taxon>
        <taxon>Methanooceanicella</taxon>
    </lineage>
</organism>
<dbReference type="SUPFAM" id="SSF46561">
    <property type="entry name" value="Ribosomal protein L29 (L29p)"/>
    <property type="match status" value="1"/>
</dbReference>
<dbReference type="RefSeq" id="WP_230739408.1">
    <property type="nucleotide sequence ID" value="NZ_PGCK01000001.1"/>
</dbReference>
<gene>
    <name evidence="6" type="primary">rpmC</name>
    <name evidence="5" type="synonym">rpl29</name>
    <name evidence="6" type="ORF">CUJ83_00665</name>
</gene>
<dbReference type="GO" id="GO:1990904">
    <property type="term" value="C:ribonucleoprotein complex"/>
    <property type="evidence" value="ECO:0007669"/>
    <property type="project" value="UniProtKB-KW"/>
</dbReference>
<dbReference type="Proteomes" id="UP001320159">
    <property type="component" value="Unassembled WGS sequence"/>
</dbReference>
<name>A0AAP2RC07_9EURY</name>
<reference evidence="6 7" key="1">
    <citation type="submission" date="2017-11" db="EMBL/GenBank/DDBJ databases">
        <title>Isolation and Characterization of Family Methanocellaceae Species from Potential Methane Hydrate Area Offshore Southwestern Taiwan.</title>
        <authorList>
            <person name="Zhang W.-L."/>
            <person name="Chen W.-C."/>
            <person name="Lai M.-C."/>
            <person name="Chen S.-C."/>
        </authorList>
    </citation>
    <scope>NUCLEOTIDE SEQUENCE [LARGE SCALE GENOMIC DNA]</scope>
    <source>
        <strain evidence="6 7">CWC-04</strain>
    </source>
</reference>
<evidence type="ECO:0000256" key="2">
    <source>
        <dbReference type="ARBA" id="ARBA00022980"/>
    </source>
</evidence>
<evidence type="ECO:0000256" key="4">
    <source>
        <dbReference type="ARBA" id="ARBA00035204"/>
    </source>
</evidence>
<dbReference type="EMBL" id="PGCK01000001">
    <property type="protein sequence ID" value="MCD1293507.1"/>
    <property type="molecule type" value="Genomic_DNA"/>
</dbReference>
<dbReference type="GO" id="GO:0005840">
    <property type="term" value="C:ribosome"/>
    <property type="evidence" value="ECO:0007669"/>
    <property type="project" value="UniProtKB-KW"/>
</dbReference>
<dbReference type="Gene3D" id="1.10.287.310">
    <property type="match status" value="1"/>
</dbReference>
<sequence>MAILRSKEIRDMSGDQRTKQLKDLRNELLKQRAITATGGAPENPGKIRELRRTIARILTIQHEEEKR</sequence>
<protein>
    <recommendedName>
        <fullName evidence="4 5">Large ribosomal subunit protein uL29</fullName>
    </recommendedName>
</protein>
<dbReference type="GO" id="GO:0003735">
    <property type="term" value="F:structural constituent of ribosome"/>
    <property type="evidence" value="ECO:0007669"/>
    <property type="project" value="InterPro"/>
</dbReference>
<dbReference type="Pfam" id="PF00831">
    <property type="entry name" value="Ribosomal_L29"/>
    <property type="match status" value="1"/>
</dbReference>
<evidence type="ECO:0000313" key="6">
    <source>
        <dbReference type="EMBL" id="MCD1293507.1"/>
    </source>
</evidence>
<comment type="caution">
    <text evidence="6">The sequence shown here is derived from an EMBL/GenBank/DDBJ whole genome shotgun (WGS) entry which is preliminary data.</text>
</comment>
<dbReference type="AlphaFoldDB" id="A0AAP2RC07"/>
<dbReference type="HAMAP" id="MF_00374">
    <property type="entry name" value="Ribosomal_uL29"/>
    <property type="match status" value="1"/>
</dbReference>
<dbReference type="InterPro" id="IPR036049">
    <property type="entry name" value="Ribosomal_uL29_sf"/>
</dbReference>
<dbReference type="InterPro" id="IPR001854">
    <property type="entry name" value="Ribosomal_uL29"/>
</dbReference>
<evidence type="ECO:0000256" key="5">
    <source>
        <dbReference type="HAMAP-Rule" id="MF_00374"/>
    </source>
</evidence>
<evidence type="ECO:0000313" key="7">
    <source>
        <dbReference type="Proteomes" id="UP001320159"/>
    </source>
</evidence>
<evidence type="ECO:0000256" key="1">
    <source>
        <dbReference type="ARBA" id="ARBA00009254"/>
    </source>
</evidence>
<comment type="similarity">
    <text evidence="1 5">Belongs to the universal ribosomal protein uL29 family.</text>
</comment>
<dbReference type="PROSITE" id="PS00579">
    <property type="entry name" value="RIBOSOMAL_L29"/>
    <property type="match status" value="1"/>
</dbReference>
<dbReference type="FunFam" id="1.10.287.310:FF:000001">
    <property type="entry name" value="50S ribosomal protein L29"/>
    <property type="match status" value="1"/>
</dbReference>
<proteinExistence type="inferred from homology"/>
<keyword evidence="3 5" id="KW-0687">Ribonucleoprotein</keyword>